<reference evidence="2" key="1">
    <citation type="submission" date="2023-07" db="EMBL/GenBank/DDBJ databases">
        <authorList>
            <person name="Ivanov I."/>
            <person name="Teneva D."/>
            <person name="Stoikov I."/>
        </authorList>
    </citation>
    <scope>NUCLEOTIDE SEQUENCE</scope>
    <source>
        <strain evidence="2">4475</strain>
    </source>
</reference>
<keyword evidence="2" id="KW-0808">Transferase</keyword>
<name>A0AA48M688_9BACL</name>
<dbReference type="InterPro" id="IPR018484">
    <property type="entry name" value="FGGY_N"/>
</dbReference>
<protein>
    <submittedName>
        <fullName evidence="2">Glycerol kinase</fullName>
    </submittedName>
</protein>
<evidence type="ECO:0000313" key="3">
    <source>
        <dbReference type="Proteomes" id="UP001189619"/>
    </source>
</evidence>
<dbReference type="EMBL" id="OY569118">
    <property type="protein sequence ID" value="CAJ1002039.1"/>
    <property type="molecule type" value="Genomic_DNA"/>
</dbReference>
<sequence>MEKMYVLAIDQGTTSSRAILFNREGHMVGVAQREFTQIFPGRAGWSTMPWRSGRPSSA</sequence>
<dbReference type="InterPro" id="IPR043129">
    <property type="entry name" value="ATPase_NBD"/>
</dbReference>
<proteinExistence type="predicted"/>
<organism evidence="2 3">
    <name type="scientific">Brevibacillus aydinogluensis</name>
    <dbReference type="NCBI Taxonomy" id="927786"/>
    <lineage>
        <taxon>Bacteria</taxon>
        <taxon>Bacillati</taxon>
        <taxon>Bacillota</taxon>
        <taxon>Bacilli</taxon>
        <taxon>Bacillales</taxon>
        <taxon>Paenibacillaceae</taxon>
        <taxon>Brevibacillus</taxon>
    </lineage>
</organism>
<accession>A0AA48M688</accession>
<dbReference type="GO" id="GO:0005975">
    <property type="term" value="P:carbohydrate metabolic process"/>
    <property type="evidence" value="ECO:0007669"/>
    <property type="project" value="InterPro"/>
</dbReference>
<keyword evidence="2" id="KW-0418">Kinase</keyword>
<dbReference type="Gene3D" id="3.30.420.40">
    <property type="match status" value="1"/>
</dbReference>
<evidence type="ECO:0000313" key="2">
    <source>
        <dbReference type="EMBL" id="CAJ1002039.1"/>
    </source>
</evidence>
<evidence type="ECO:0000259" key="1">
    <source>
        <dbReference type="Pfam" id="PF00370"/>
    </source>
</evidence>
<dbReference type="AlphaFoldDB" id="A0AA48M688"/>
<dbReference type="KEGG" id="bayd:BSPP4475_06925"/>
<dbReference type="SUPFAM" id="SSF53067">
    <property type="entry name" value="Actin-like ATPase domain"/>
    <property type="match status" value="1"/>
</dbReference>
<feature type="domain" description="Carbohydrate kinase FGGY N-terminal" evidence="1">
    <location>
        <begin position="5"/>
        <end position="46"/>
    </location>
</feature>
<dbReference type="Proteomes" id="UP001189619">
    <property type="component" value="Chromosome"/>
</dbReference>
<dbReference type="Pfam" id="PF00370">
    <property type="entry name" value="FGGY_N"/>
    <property type="match status" value="1"/>
</dbReference>
<keyword evidence="3" id="KW-1185">Reference proteome</keyword>
<gene>
    <name evidence="2" type="ORF">BSPP4475_06925</name>
</gene>
<dbReference type="GO" id="GO:0016301">
    <property type="term" value="F:kinase activity"/>
    <property type="evidence" value="ECO:0007669"/>
    <property type="project" value="UniProtKB-KW"/>
</dbReference>